<dbReference type="OrthoDB" id="7848004at2759"/>
<dbReference type="InParanoid" id="A0A0P8XUB4"/>
<organism evidence="3 4">
    <name type="scientific">Drosophila ananassae</name>
    <name type="common">Fruit fly</name>
    <dbReference type="NCBI Taxonomy" id="7217"/>
    <lineage>
        <taxon>Eukaryota</taxon>
        <taxon>Metazoa</taxon>
        <taxon>Ecdysozoa</taxon>
        <taxon>Arthropoda</taxon>
        <taxon>Hexapoda</taxon>
        <taxon>Insecta</taxon>
        <taxon>Pterygota</taxon>
        <taxon>Neoptera</taxon>
        <taxon>Endopterygota</taxon>
        <taxon>Diptera</taxon>
        <taxon>Brachycera</taxon>
        <taxon>Muscomorpha</taxon>
        <taxon>Ephydroidea</taxon>
        <taxon>Drosophilidae</taxon>
        <taxon>Drosophila</taxon>
        <taxon>Sophophora</taxon>
    </lineage>
</organism>
<name>A0A0P8XUB4_DROAN</name>
<dbReference type="STRING" id="7217.A0A0P8XUB4"/>
<accession>A0A0P8XUB4</accession>
<reference evidence="3 4" key="1">
    <citation type="journal article" date="2007" name="Nature">
        <title>Evolution of genes and genomes on the Drosophila phylogeny.</title>
        <authorList>
            <consortium name="Drosophila 12 Genomes Consortium"/>
            <person name="Clark A.G."/>
            <person name="Eisen M.B."/>
            <person name="Smith D.R."/>
            <person name="Bergman C.M."/>
            <person name="Oliver B."/>
            <person name="Markow T.A."/>
            <person name="Kaufman T.C."/>
            <person name="Kellis M."/>
            <person name="Gelbart W."/>
            <person name="Iyer V.N."/>
            <person name="Pollard D.A."/>
            <person name="Sackton T.B."/>
            <person name="Larracuente A.M."/>
            <person name="Singh N.D."/>
            <person name="Abad J.P."/>
            <person name="Abt D.N."/>
            <person name="Adryan B."/>
            <person name="Aguade M."/>
            <person name="Akashi H."/>
            <person name="Anderson W.W."/>
            <person name="Aquadro C.F."/>
            <person name="Ardell D.H."/>
            <person name="Arguello R."/>
            <person name="Artieri C.G."/>
            <person name="Barbash D.A."/>
            <person name="Barker D."/>
            <person name="Barsanti P."/>
            <person name="Batterham P."/>
            <person name="Batzoglou S."/>
            <person name="Begun D."/>
            <person name="Bhutkar A."/>
            <person name="Blanco E."/>
            <person name="Bosak S.A."/>
            <person name="Bradley R.K."/>
            <person name="Brand A.D."/>
            <person name="Brent M.R."/>
            <person name="Brooks A.N."/>
            <person name="Brown R.H."/>
            <person name="Butlin R.K."/>
            <person name="Caggese C."/>
            <person name="Calvi B.R."/>
            <person name="Bernardo de Carvalho A."/>
            <person name="Caspi A."/>
            <person name="Castrezana S."/>
            <person name="Celniker S.E."/>
            <person name="Chang J.L."/>
            <person name="Chapple C."/>
            <person name="Chatterji S."/>
            <person name="Chinwalla A."/>
            <person name="Civetta A."/>
            <person name="Clifton S.W."/>
            <person name="Comeron J.M."/>
            <person name="Costello J.C."/>
            <person name="Coyne J.A."/>
            <person name="Daub J."/>
            <person name="David R.G."/>
            <person name="Delcher A.L."/>
            <person name="Delehaunty K."/>
            <person name="Do C.B."/>
            <person name="Ebling H."/>
            <person name="Edwards K."/>
            <person name="Eickbush T."/>
            <person name="Evans J.D."/>
            <person name="Filipski A."/>
            <person name="Findeiss S."/>
            <person name="Freyhult E."/>
            <person name="Fulton L."/>
            <person name="Fulton R."/>
            <person name="Garcia A.C."/>
            <person name="Gardiner A."/>
            <person name="Garfield D.A."/>
            <person name="Garvin B.E."/>
            <person name="Gibson G."/>
            <person name="Gilbert D."/>
            <person name="Gnerre S."/>
            <person name="Godfrey J."/>
            <person name="Good R."/>
            <person name="Gotea V."/>
            <person name="Gravely B."/>
            <person name="Greenberg A.J."/>
            <person name="Griffiths-Jones S."/>
            <person name="Gross S."/>
            <person name="Guigo R."/>
            <person name="Gustafson E.A."/>
            <person name="Haerty W."/>
            <person name="Hahn M.W."/>
            <person name="Halligan D.L."/>
            <person name="Halpern A.L."/>
            <person name="Halter G.M."/>
            <person name="Han M.V."/>
            <person name="Heger A."/>
            <person name="Hillier L."/>
            <person name="Hinrichs A.S."/>
            <person name="Holmes I."/>
            <person name="Hoskins R.A."/>
            <person name="Hubisz M.J."/>
            <person name="Hultmark D."/>
            <person name="Huntley M.A."/>
            <person name="Jaffe D.B."/>
            <person name="Jagadeeshan S."/>
            <person name="Jeck W.R."/>
            <person name="Johnson J."/>
            <person name="Jones C.D."/>
            <person name="Jordan W.C."/>
            <person name="Karpen G.H."/>
            <person name="Kataoka E."/>
            <person name="Keightley P.D."/>
            <person name="Kheradpour P."/>
            <person name="Kirkness E.F."/>
            <person name="Koerich L.B."/>
            <person name="Kristiansen K."/>
            <person name="Kudrna D."/>
            <person name="Kulathinal R.J."/>
            <person name="Kumar S."/>
            <person name="Kwok R."/>
            <person name="Lander E."/>
            <person name="Langley C.H."/>
            <person name="Lapoint R."/>
            <person name="Lazzaro B.P."/>
            <person name="Lee S.J."/>
            <person name="Levesque L."/>
            <person name="Li R."/>
            <person name="Lin C.F."/>
            <person name="Lin M.F."/>
            <person name="Lindblad-Toh K."/>
            <person name="Llopart A."/>
            <person name="Long M."/>
            <person name="Low L."/>
            <person name="Lozovsky E."/>
            <person name="Lu J."/>
            <person name="Luo M."/>
            <person name="Machado C.A."/>
            <person name="Makalowski W."/>
            <person name="Marzo M."/>
            <person name="Matsuda M."/>
            <person name="Matzkin L."/>
            <person name="McAllister B."/>
            <person name="McBride C.S."/>
            <person name="McKernan B."/>
            <person name="McKernan K."/>
            <person name="Mendez-Lago M."/>
            <person name="Minx P."/>
            <person name="Mollenhauer M.U."/>
            <person name="Montooth K."/>
            <person name="Mount S.M."/>
            <person name="Mu X."/>
            <person name="Myers E."/>
            <person name="Negre B."/>
            <person name="Newfeld S."/>
            <person name="Nielsen R."/>
            <person name="Noor M.A."/>
            <person name="O'Grady P."/>
            <person name="Pachter L."/>
            <person name="Papaceit M."/>
            <person name="Parisi M.J."/>
            <person name="Parisi M."/>
            <person name="Parts L."/>
            <person name="Pedersen J.S."/>
            <person name="Pesole G."/>
            <person name="Phillippy A.M."/>
            <person name="Ponting C.P."/>
            <person name="Pop M."/>
            <person name="Porcelli D."/>
            <person name="Powell J.R."/>
            <person name="Prohaska S."/>
            <person name="Pruitt K."/>
            <person name="Puig M."/>
            <person name="Quesneville H."/>
            <person name="Ram K.R."/>
            <person name="Rand D."/>
            <person name="Rasmussen M.D."/>
            <person name="Reed L.K."/>
            <person name="Reenan R."/>
            <person name="Reily A."/>
            <person name="Remington K.A."/>
            <person name="Rieger T.T."/>
            <person name="Ritchie M.G."/>
            <person name="Robin C."/>
            <person name="Rogers Y.H."/>
            <person name="Rohde C."/>
            <person name="Rozas J."/>
            <person name="Rubenfield M.J."/>
            <person name="Ruiz A."/>
            <person name="Russo S."/>
            <person name="Salzberg S.L."/>
            <person name="Sanchez-Gracia A."/>
            <person name="Saranga D.J."/>
            <person name="Sato H."/>
            <person name="Schaeffer S.W."/>
            <person name="Schatz M.C."/>
            <person name="Schlenke T."/>
            <person name="Schwartz R."/>
            <person name="Segarra C."/>
            <person name="Singh R.S."/>
            <person name="Sirot L."/>
            <person name="Sirota M."/>
            <person name="Sisneros N.B."/>
            <person name="Smith C.D."/>
            <person name="Smith T.F."/>
            <person name="Spieth J."/>
            <person name="Stage D.E."/>
            <person name="Stark A."/>
            <person name="Stephan W."/>
            <person name="Strausberg R.L."/>
            <person name="Strempel S."/>
            <person name="Sturgill D."/>
            <person name="Sutton G."/>
            <person name="Sutton G.G."/>
            <person name="Tao W."/>
            <person name="Teichmann S."/>
            <person name="Tobari Y.N."/>
            <person name="Tomimura Y."/>
            <person name="Tsolas J.M."/>
            <person name="Valente V.L."/>
            <person name="Venter E."/>
            <person name="Venter J.C."/>
            <person name="Vicario S."/>
            <person name="Vieira F.G."/>
            <person name="Vilella A.J."/>
            <person name="Villasante A."/>
            <person name="Walenz B."/>
            <person name="Wang J."/>
            <person name="Wasserman M."/>
            <person name="Watts T."/>
            <person name="Wilson D."/>
            <person name="Wilson R.K."/>
            <person name="Wing R.A."/>
            <person name="Wolfner M.F."/>
            <person name="Wong A."/>
            <person name="Wong G.K."/>
            <person name="Wu C.I."/>
            <person name="Wu G."/>
            <person name="Yamamoto D."/>
            <person name="Yang H.P."/>
            <person name="Yang S.P."/>
            <person name="Yorke J.A."/>
            <person name="Yoshida K."/>
            <person name="Zdobnov E."/>
            <person name="Zhang P."/>
            <person name="Zhang Y."/>
            <person name="Zimin A.V."/>
            <person name="Baldwin J."/>
            <person name="Abdouelleil A."/>
            <person name="Abdulkadir J."/>
            <person name="Abebe A."/>
            <person name="Abera B."/>
            <person name="Abreu J."/>
            <person name="Acer S.C."/>
            <person name="Aftuck L."/>
            <person name="Alexander A."/>
            <person name="An P."/>
            <person name="Anderson E."/>
            <person name="Anderson S."/>
            <person name="Arachi H."/>
            <person name="Azer M."/>
            <person name="Bachantsang P."/>
            <person name="Barry A."/>
            <person name="Bayul T."/>
            <person name="Berlin A."/>
            <person name="Bessette D."/>
            <person name="Bloom T."/>
            <person name="Blye J."/>
            <person name="Boguslavskiy L."/>
            <person name="Bonnet C."/>
            <person name="Boukhgalter B."/>
            <person name="Bourzgui I."/>
            <person name="Brown A."/>
            <person name="Cahill P."/>
            <person name="Channer S."/>
            <person name="Cheshatsang Y."/>
            <person name="Chuda L."/>
            <person name="Citroen M."/>
            <person name="Collymore A."/>
            <person name="Cooke P."/>
            <person name="Costello M."/>
            <person name="D'Aco K."/>
            <person name="Daza R."/>
            <person name="De Haan G."/>
            <person name="DeGray S."/>
            <person name="DeMaso C."/>
            <person name="Dhargay N."/>
            <person name="Dooley K."/>
            <person name="Dooley E."/>
            <person name="Doricent M."/>
            <person name="Dorje P."/>
            <person name="Dorjee K."/>
            <person name="Dupes A."/>
            <person name="Elong R."/>
            <person name="Falk J."/>
            <person name="Farina A."/>
            <person name="Faro S."/>
            <person name="Ferguson D."/>
            <person name="Fisher S."/>
            <person name="Foley C.D."/>
            <person name="Franke A."/>
            <person name="Friedrich D."/>
            <person name="Gadbois L."/>
            <person name="Gearin G."/>
            <person name="Gearin C.R."/>
            <person name="Giannoukos G."/>
            <person name="Goode T."/>
            <person name="Graham J."/>
            <person name="Grandbois E."/>
            <person name="Grewal S."/>
            <person name="Gyaltsen K."/>
            <person name="Hafez N."/>
            <person name="Hagos B."/>
            <person name="Hall J."/>
            <person name="Henson C."/>
            <person name="Hollinger A."/>
            <person name="Honan T."/>
            <person name="Huard M.D."/>
            <person name="Hughes L."/>
            <person name="Hurhula B."/>
            <person name="Husby M.E."/>
            <person name="Kamat A."/>
            <person name="Kanga B."/>
            <person name="Kashin S."/>
            <person name="Khazanovich D."/>
            <person name="Kisner P."/>
            <person name="Lance K."/>
            <person name="Lara M."/>
            <person name="Lee W."/>
            <person name="Lennon N."/>
            <person name="Letendre F."/>
            <person name="LeVine R."/>
            <person name="Lipovsky A."/>
            <person name="Liu X."/>
            <person name="Liu J."/>
            <person name="Liu S."/>
            <person name="Lokyitsang T."/>
            <person name="Lokyitsang Y."/>
            <person name="Lubonja R."/>
            <person name="Lui A."/>
            <person name="MacDonald P."/>
            <person name="Magnisalis V."/>
            <person name="Maru K."/>
            <person name="Matthews C."/>
            <person name="McCusker W."/>
            <person name="McDonough S."/>
            <person name="Mehta T."/>
            <person name="Meldrim J."/>
            <person name="Meneus L."/>
            <person name="Mihai O."/>
            <person name="Mihalev A."/>
            <person name="Mihova T."/>
            <person name="Mittelman R."/>
            <person name="Mlenga V."/>
            <person name="Montmayeur A."/>
            <person name="Mulrain L."/>
            <person name="Navidi A."/>
            <person name="Naylor J."/>
            <person name="Negash T."/>
            <person name="Nguyen T."/>
            <person name="Nguyen N."/>
            <person name="Nicol R."/>
            <person name="Norbu C."/>
            <person name="Norbu N."/>
            <person name="Novod N."/>
            <person name="O'Neill B."/>
            <person name="Osman S."/>
            <person name="Markiewicz E."/>
            <person name="Oyono O.L."/>
            <person name="Patti C."/>
            <person name="Phunkhang P."/>
            <person name="Pierre F."/>
            <person name="Priest M."/>
            <person name="Raghuraman S."/>
            <person name="Rege F."/>
            <person name="Reyes R."/>
            <person name="Rise C."/>
            <person name="Rogov P."/>
            <person name="Ross K."/>
            <person name="Ryan E."/>
            <person name="Settipalli S."/>
            <person name="Shea T."/>
            <person name="Sherpa N."/>
            <person name="Shi L."/>
            <person name="Shih D."/>
            <person name="Sparrow T."/>
            <person name="Spaulding J."/>
            <person name="Stalker J."/>
            <person name="Stange-Thomann N."/>
            <person name="Stavropoulos S."/>
            <person name="Stone C."/>
            <person name="Strader C."/>
            <person name="Tesfaye S."/>
            <person name="Thomson T."/>
            <person name="Thoulutsang Y."/>
            <person name="Thoulutsang D."/>
            <person name="Topham K."/>
            <person name="Topping I."/>
            <person name="Tsamla T."/>
            <person name="Vassiliev H."/>
            <person name="Vo A."/>
            <person name="Wangchuk T."/>
            <person name="Wangdi T."/>
            <person name="Weiand M."/>
            <person name="Wilkinson J."/>
            <person name="Wilson A."/>
            <person name="Yadav S."/>
            <person name="Young G."/>
            <person name="Yu Q."/>
            <person name="Zembek L."/>
            <person name="Zhong D."/>
            <person name="Zimmer A."/>
            <person name="Zwirko Z."/>
            <person name="Jaffe D.B."/>
            <person name="Alvarez P."/>
            <person name="Brockman W."/>
            <person name="Butler J."/>
            <person name="Chin C."/>
            <person name="Gnerre S."/>
            <person name="Grabherr M."/>
            <person name="Kleber M."/>
            <person name="Mauceli E."/>
            <person name="MacCallum I."/>
        </authorList>
    </citation>
    <scope>NUCLEOTIDE SEQUENCE [LARGE SCALE GENOMIC DNA]</scope>
    <source>
        <strain evidence="4">Tucson 14024-0371.13</strain>
    </source>
</reference>
<sequence length="87" mass="9904">MITMMLMEKAVIKIEEFVEWDISYFLLAYACIVLMILGVPLAIFLQNKDSPADRQLFHLEANRPVPTSGQQGDVWHVRQDAPIDSIA</sequence>
<gene>
    <name evidence="3" type="primary">Dana\GF27756</name>
    <name evidence="3" type="ORF">GF27756</name>
</gene>
<proteinExistence type="predicted"/>
<evidence type="ECO:0000313" key="3">
    <source>
        <dbReference type="EMBL" id="KPU78213.1"/>
    </source>
</evidence>
<feature type="region of interest" description="Disordered" evidence="1">
    <location>
        <begin position="63"/>
        <end position="87"/>
    </location>
</feature>
<dbReference type="Proteomes" id="UP000007801">
    <property type="component" value="Unassembled WGS sequence"/>
</dbReference>
<protein>
    <submittedName>
        <fullName evidence="3">Uncharacterized protein</fullName>
    </submittedName>
</protein>
<dbReference type="GeneID" id="26515165"/>
<dbReference type="AlphaFoldDB" id="A0A0P8XUB4"/>
<evidence type="ECO:0000256" key="1">
    <source>
        <dbReference type="SAM" id="MobiDB-lite"/>
    </source>
</evidence>
<evidence type="ECO:0000313" key="4">
    <source>
        <dbReference type="Proteomes" id="UP000007801"/>
    </source>
</evidence>
<dbReference type="EMBL" id="CH902618">
    <property type="protein sequence ID" value="KPU78213.1"/>
    <property type="molecule type" value="Genomic_DNA"/>
</dbReference>
<dbReference type="KEGG" id="dan:26515165"/>
<evidence type="ECO:0000256" key="2">
    <source>
        <dbReference type="SAM" id="Phobius"/>
    </source>
</evidence>
<keyword evidence="4" id="KW-1185">Reference proteome</keyword>
<keyword evidence="2" id="KW-0472">Membrane</keyword>
<feature type="transmembrane region" description="Helical" evidence="2">
    <location>
        <begin position="22"/>
        <end position="45"/>
    </location>
</feature>
<keyword evidence="2" id="KW-1133">Transmembrane helix</keyword>
<keyword evidence="2" id="KW-0812">Transmembrane</keyword>